<protein>
    <submittedName>
        <fullName evidence="2">Valine--pyruvate aminotransferase</fullName>
    </submittedName>
</protein>
<dbReference type="InterPro" id="IPR004839">
    <property type="entry name" value="Aminotransferase_I/II_large"/>
</dbReference>
<keyword evidence="3" id="KW-1185">Reference proteome</keyword>
<dbReference type="InterPro" id="IPR015424">
    <property type="entry name" value="PyrdxlP-dep_Trfase"/>
</dbReference>
<dbReference type="InterPro" id="IPR015422">
    <property type="entry name" value="PyrdxlP-dep_Trfase_small"/>
</dbReference>
<evidence type="ECO:0000313" key="3">
    <source>
        <dbReference type="Proteomes" id="UP001345827"/>
    </source>
</evidence>
<accession>A0AAV9Q0A1</accession>
<dbReference type="GO" id="GO:0047536">
    <property type="term" value="F:2-aminoadipate transaminase activity"/>
    <property type="evidence" value="ECO:0007669"/>
    <property type="project" value="TreeGrafter"/>
</dbReference>
<dbReference type="PANTHER" id="PTHR42858:SF1">
    <property type="entry name" value="LD15494P"/>
    <property type="match status" value="1"/>
</dbReference>
<dbReference type="InterPro" id="IPR015421">
    <property type="entry name" value="PyrdxlP-dep_Trfase_major"/>
</dbReference>
<dbReference type="SUPFAM" id="SSF53383">
    <property type="entry name" value="PLP-dependent transferases"/>
    <property type="match status" value="1"/>
</dbReference>
<dbReference type="CDD" id="cd00609">
    <property type="entry name" value="AAT_like"/>
    <property type="match status" value="1"/>
</dbReference>
<evidence type="ECO:0000259" key="1">
    <source>
        <dbReference type="Pfam" id="PF00155"/>
    </source>
</evidence>
<dbReference type="AlphaFoldDB" id="A0AAV9Q0A1"/>
<dbReference type="PANTHER" id="PTHR42858">
    <property type="entry name" value="AMINOTRANSFERASE"/>
    <property type="match status" value="1"/>
</dbReference>
<dbReference type="Gene3D" id="3.40.640.10">
    <property type="entry name" value="Type I PLP-dependent aspartate aminotransferase-like (Major domain)"/>
    <property type="match status" value="1"/>
</dbReference>
<keyword evidence="2" id="KW-0032">Aminotransferase</keyword>
<comment type="caution">
    <text evidence="2">The sequence shown here is derived from an EMBL/GenBank/DDBJ whole genome shotgun (WGS) entry which is preliminary data.</text>
</comment>
<keyword evidence="2" id="KW-0808">Transferase</keyword>
<feature type="domain" description="Aminotransferase class I/classII large" evidence="1">
    <location>
        <begin position="20"/>
        <end position="414"/>
    </location>
</feature>
<dbReference type="Proteomes" id="UP001345827">
    <property type="component" value="Unassembled WGS sequence"/>
</dbReference>
<dbReference type="GO" id="GO:0030170">
    <property type="term" value="F:pyridoxal phosphate binding"/>
    <property type="evidence" value="ECO:0007669"/>
    <property type="project" value="InterPro"/>
</dbReference>
<reference evidence="2 3" key="1">
    <citation type="submission" date="2023-06" db="EMBL/GenBank/DDBJ databases">
        <title>Black Yeasts Isolated from many extreme environments.</title>
        <authorList>
            <person name="Coleine C."/>
            <person name="Stajich J.E."/>
            <person name="Selbmann L."/>
        </authorList>
    </citation>
    <scope>NUCLEOTIDE SEQUENCE [LARGE SCALE GENOMIC DNA]</scope>
    <source>
        <strain evidence="2 3">CCFEE 5887</strain>
    </source>
</reference>
<dbReference type="Pfam" id="PF00155">
    <property type="entry name" value="Aminotran_1_2"/>
    <property type="match status" value="1"/>
</dbReference>
<gene>
    <name evidence="2" type="primary">YEY2_1</name>
    <name evidence="2" type="ORF">LTR25_008121</name>
</gene>
<dbReference type="Gene3D" id="3.90.1150.10">
    <property type="entry name" value="Aspartate Aminotransferase, domain 1"/>
    <property type="match status" value="1"/>
</dbReference>
<proteinExistence type="predicted"/>
<name>A0AAV9Q0A1_9PEZI</name>
<dbReference type="EMBL" id="JAXLQG010000016">
    <property type="protein sequence ID" value="KAK5531791.1"/>
    <property type="molecule type" value="Genomic_DNA"/>
</dbReference>
<evidence type="ECO:0000313" key="2">
    <source>
        <dbReference type="EMBL" id="KAK5531791.1"/>
    </source>
</evidence>
<organism evidence="2 3">
    <name type="scientific">Vermiconidia calcicola</name>
    <dbReference type="NCBI Taxonomy" id="1690605"/>
    <lineage>
        <taxon>Eukaryota</taxon>
        <taxon>Fungi</taxon>
        <taxon>Dikarya</taxon>
        <taxon>Ascomycota</taxon>
        <taxon>Pezizomycotina</taxon>
        <taxon>Dothideomycetes</taxon>
        <taxon>Dothideomycetidae</taxon>
        <taxon>Mycosphaerellales</taxon>
        <taxon>Extremaceae</taxon>
        <taxon>Vermiconidia</taxon>
    </lineage>
</organism>
<sequence>MSSHQFIDLFRGWPAESLLPTAVLQEASREVLADTDRATEALLYGPASGETSLKKALTTYLSQFYSSPWTKPSRLTVTAGASASLANILQVYTDPGYTKNVIMVTPTYFLATRIFEDNGFAGRLKGVPEDEEGLDIDRLREILAVAEMKGPRGPRTKRPLGGQKLYRYIFYCVPTFANPSGKVISLRRRQQLVDTARVHDALIITDDVYDMLHWNPSFPGKAVMPRLVDIDHAFGGGVASDFGHVVSNGTFSKLLGPGLRTGWTESTAQFARGLSRGGSLSSGGSPSQFTAAIVAEALTSGSLQAHLEGVLLPSYRDRAMSAVKAVNDYLVPHGAVLDAKESKSHSEQEDQKKQPAVQGGYFLYVHLPQELAASKFAEFVAHDQNVSVASGEIFEVSGEERMPIPHSLRICFAWEEDEDTIVEAQATGSTPMLKVSIIRDIDLQ</sequence>